<evidence type="ECO:0000313" key="1">
    <source>
        <dbReference type="EMBL" id="EOA35988.1"/>
    </source>
</evidence>
<dbReference type="AlphaFoldDB" id="R0IGP9"/>
<evidence type="ECO:0000313" key="2">
    <source>
        <dbReference type="Proteomes" id="UP000029121"/>
    </source>
</evidence>
<sequence length="71" mass="8415">MFVSIRKKGDTVYIWVNWFLESILPTNTSFLFQKRKKSFIKEAKEFLDDSSNTFKGFIQLMNLKTIIICNT</sequence>
<dbReference type="Proteomes" id="UP000029121">
    <property type="component" value="Unassembled WGS sequence"/>
</dbReference>
<gene>
    <name evidence="1" type="ORF">CARUB_v10021252mg</name>
</gene>
<accession>R0IGP9</accession>
<protein>
    <submittedName>
        <fullName evidence="1">Uncharacterized protein</fullName>
    </submittedName>
</protein>
<dbReference type="EMBL" id="KB870806">
    <property type="protein sequence ID" value="EOA35988.1"/>
    <property type="molecule type" value="Genomic_DNA"/>
</dbReference>
<keyword evidence="2" id="KW-1185">Reference proteome</keyword>
<proteinExistence type="predicted"/>
<name>R0IGP9_9BRAS</name>
<organism evidence="1 2">
    <name type="scientific">Capsella rubella</name>
    <dbReference type="NCBI Taxonomy" id="81985"/>
    <lineage>
        <taxon>Eukaryota</taxon>
        <taxon>Viridiplantae</taxon>
        <taxon>Streptophyta</taxon>
        <taxon>Embryophyta</taxon>
        <taxon>Tracheophyta</taxon>
        <taxon>Spermatophyta</taxon>
        <taxon>Magnoliopsida</taxon>
        <taxon>eudicotyledons</taxon>
        <taxon>Gunneridae</taxon>
        <taxon>Pentapetalae</taxon>
        <taxon>rosids</taxon>
        <taxon>malvids</taxon>
        <taxon>Brassicales</taxon>
        <taxon>Brassicaceae</taxon>
        <taxon>Camelineae</taxon>
        <taxon>Capsella</taxon>
    </lineage>
</organism>
<reference evidence="2" key="1">
    <citation type="journal article" date="2013" name="Nat. Genet.">
        <title>The Capsella rubella genome and the genomic consequences of rapid mating system evolution.</title>
        <authorList>
            <person name="Slotte T."/>
            <person name="Hazzouri K.M."/>
            <person name="Agren J.A."/>
            <person name="Koenig D."/>
            <person name="Maumus F."/>
            <person name="Guo Y.L."/>
            <person name="Steige K."/>
            <person name="Platts A.E."/>
            <person name="Escobar J.S."/>
            <person name="Newman L.K."/>
            <person name="Wang W."/>
            <person name="Mandakova T."/>
            <person name="Vello E."/>
            <person name="Smith L.M."/>
            <person name="Henz S.R."/>
            <person name="Steffen J."/>
            <person name="Takuno S."/>
            <person name="Brandvain Y."/>
            <person name="Coop G."/>
            <person name="Andolfatto P."/>
            <person name="Hu T.T."/>
            <person name="Blanchette M."/>
            <person name="Clark R.M."/>
            <person name="Quesneville H."/>
            <person name="Nordborg M."/>
            <person name="Gaut B.S."/>
            <person name="Lysak M.A."/>
            <person name="Jenkins J."/>
            <person name="Grimwood J."/>
            <person name="Chapman J."/>
            <person name="Prochnik S."/>
            <person name="Shu S."/>
            <person name="Rokhsar D."/>
            <person name="Schmutz J."/>
            <person name="Weigel D."/>
            <person name="Wright S.I."/>
        </authorList>
    </citation>
    <scope>NUCLEOTIDE SEQUENCE [LARGE SCALE GENOMIC DNA]</scope>
    <source>
        <strain evidence="2">cv. Monte Gargano</strain>
    </source>
</reference>